<dbReference type="EMBL" id="CP003607">
    <property type="protein sequence ID" value="AFY81154.1"/>
    <property type="molecule type" value="Genomic_DNA"/>
</dbReference>
<dbReference type="SMART" id="SM00387">
    <property type="entry name" value="HATPase_c"/>
    <property type="match status" value="1"/>
</dbReference>
<evidence type="ECO:0000256" key="4">
    <source>
        <dbReference type="ARBA" id="ARBA00022679"/>
    </source>
</evidence>
<feature type="compositionally biased region" description="Basic and acidic residues" evidence="8">
    <location>
        <begin position="126"/>
        <end position="135"/>
    </location>
</feature>
<dbReference type="Pfam" id="PF08447">
    <property type="entry name" value="PAS_3"/>
    <property type="match status" value="4"/>
</dbReference>
<dbReference type="Proteomes" id="UP000010367">
    <property type="component" value="Chromosome"/>
</dbReference>
<feature type="domain" description="PAC" evidence="11">
    <location>
        <begin position="525"/>
        <end position="577"/>
    </location>
</feature>
<dbReference type="RefSeq" id="WP_015147801.1">
    <property type="nucleotide sequence ID" value="NC_019693.1"/>
</dbReference>
<dbReference type="Gene3D" id="3.30.565.10">
    <property type="entry name" value="Histidine kinase-like ATPase, C-terminal domain"/>
    <property type="match status" value="1"/>
</dbReference>
<evidence type="ECO:0000256" key="3">
    <source>
        <dbReference type="ARBA" id="ARBA00022553"/>
    </source>
</evidence>
<dbReference type="InterPro" id="IPR003594">
    <property type="entry name" value="HATPase_dom"/>
</dbReference>
<feature type="domain" description="PAS" evidence="10">
    <location>
        <begin position="39"/>
        <end position="81"/>
    </location>
</feature>
<keyword evidence="5" id="KW-0418">Kinase</keyword>
<dbReference type="Pfam" id="PF00989">
    <property type="entry name" value="PAS"/>
    <property type="match status" value="2"/>
</dbReference>
<evidence type="ECO:0000256" key="6">
    <source>
        <dbReference type="ARBA" id="ARBA00023012"/>
    </source>
</evidence>
<protein>
    <recommendedName>
        <fullName evidence="2">histidine kinase</fullName>
        <ecNumber evidence="2">2.7.13.3</ecNumber>
    </recommendedName>
</protein>
<dbReference type="PRINTS" id="PR00344">
    <property type="entry name" value="BCTRLSENSOR"/>
</dbReference>
<dbReference type="Gene3D" id="3.30.450.40">
    <property type="match status" value="1"/>
</dbReference>
<dbReference type="PROSITE" id="PS50113">
    <property type="entry name" value="PAC"/>
    <property type="match status" value="5"/>
</dbReference>
<dbReference type="SUPFAM" id="SSF47384">
    <property type="entry name" value="Homodimeric domain of signal transducing histidine kinase"/>
    <property type="match status" value="1"/>
</dbReference>
<dbReference type="InterPro" id="IPR000014">
    <property type="entry name" value="PAS"/>
</dbReference>
<dbReference type="CDD" id="cd00130">
    <property type="entry name" value="PAS"/>
    <property type="match status" value="8"/>
</dbReference>
<feature type="domain" description="Histidine kinase" evidence="9">
    <location>
        <begin position="1294"/>
        <end position="1546"/>
    </location>
</feature>
<dbReference type="HOGENOM" id="CLU_263133_0_0_3"/>
<dbReference type="SMART" id="SM00091">
    <property type="entry name" value="PAS"/>
    <property type="match status" value="8"/>
</dbReference>
<feature type="domain" description="PAC" evidence="11">
    <location>
        <begin position="397"/>
        <end position="449"/>
    </location>
</feature>
<dbReference type="NCBIfam" id="TIGR00229">
    <property type="entry name" value="sensory_box"/>
    <property type="match status" value="8"/>
</dbReference>
<accession>K9TGK2</accession>
<dbReference type="InterPro" id="IPR036097">
    <property type="entry name" value="HisK_dim/P_sf"/>
</dbReference>
<dbReference type="InterPro" id="IPR036890">
    <property type="entry name" value="HATPase_C_sf"/>
</dbReference>
<dbReference type="CDD" id="cd00082">
    <property type="entry name" value="HisKA"/>
    <property type="match status" value="1"/>
</dbReference>
<sequence>MRINPPKKSAKKRSNLANPAHYMGFFSRSEDLLCLLGLEGNFQQVNPAWEPTLGFTPKDLVNRPFIARVHPEDREQTAQEIATLSGEIERVRVQNRYQRKDGAYQWVEWEISPSREEGVMYGFGRKIPDPSDRPNLEPSPTSHHRHSIQSLQDRLRRYQAIATLCPVGIFQSDIDGKCLYVNKKWCELAGISPQEAMGFGWTRSIHPEDSSFVFAQWSQFVQNPVKFCLECRMLRNDGSIIWILVQAVIQTSDHGEVTGFVGAVVDIGDRKQIEEALKQANEDLESRVADRTDEYQGAIGQLQKEITSRTTAEATLQKEREFLNGILNNLTDGIAACDANGRLTLFNQATKDYHGLPEYPIPPEQWAEYYNLYQPDGTPMPVEEIPLFRALRGETIQNVEMVIARKHQKPRTLLASGQAIVDASGNKLGAVVAMRDITERKEAEAALQESQSRLNSILNSLDDMVWSINPNTSEVLFLNPAIETLYGRPRQDFYDNPLLWREMVHPEDKDRVERYDREVMETGSSEIEYRLVRQDGSIRTIQVRCRLIYNPQGQGIRMDGIVTDITDRKEAEKERERLITILEATPDFVGISDANGVVLYLNQTGRRVVGLEADDDITTQHISGFIPESWQSFMFNEALPTAIQDGVWSGETGFLAHDGREIPVLQVIMSHRSESGTVEYFSTIIRDITERKQAEESLQRNALQLALAQQVAHIGSWQCDLNTYDVDWSDELLRIYQVEQPELGLSYEGFLERVHPEDRESLKTVIEEALAQQQPYECKHRMLFPDGAIKFISSKAQPIFNDEGELVKLIGTAHDITASHEAEEALRRSEELYRAIARNFPNGGICLFDPELRYTFVDGRELDEIGFSKTEMEGKTIWEFWPPETAAMLESMYRNALAGETGVFEFPFYQRIYLVHVLPVTHTNGEIFAGMLVAQNITALKEAETALKQREEYLRGILENMPVMMNAFDAEGQFVAWNREGERVTGYSAEEIVGNPHAVEMLYPDSAQREAIFTQMAKLDNHYRNWELDLTAKDGTIKTIVWSNISKQFPIPGWSGWGIGVDVSDRKQAENALRQSEAESRQLANRESLINRISSDIRNSLEVNTILETVVQQLYQLLELERSSFIWYRCCSTPLFWEIVTEVKAPELESRIGRYQVDGNPLEVKFANGELIRSDDLTCEPDLGLQAVYTDWGYRAIVVVSIETSSGDIGCLICGTHQQPRHWQDWEVELLQAVAERLAIALYQADLYRQAQESAREAQEQAEQLQNTLEELQQTQSQLIQTEKMSSLGQLVAGVAHEINNPVNFIHGNLTHLTNYTEDLLSIIRLYQETYPNPEAELEEAITDLELDYITEDLPKILASMKMGTDRIRKIVLSLRNFSRLDEADMKEVDLHEGIENTLLILQNRFKPKGDRHSIELIKEYGELPLIECYASQMNQVLMNIINNAIDALESNPSETVETLPTIRISTEVRGDRAIIHIADNGPGMTEQIKARLFDPFFTTKPVGKGTGLGLAISYQIVVEKHNGILDCITAPGQGSEFIIQIPIVQRKN</sequence>
<evidence type="ECO:0000259" key="10">
    <source>
        <dbReference type="PROSITE" id="PS50112"/>
    </source>
</evidence>
<feature type="domain" description="PAS" evidence="10">
    <location>
        <begin position="829"/>
        <end position="900"/>
    </location>
</feature>
<dbReference type="InterPro" id="IPR035965">
    <property type="entry name" value="PAS-like_dom_sf"/>
</dbReference>
<feature type="region of interest" description="Disordered" evidence="8">
    <location>
        <begin position="126"/>
        <end position="147"/>
    </location>
</feature>
<dbReference type="PROSITE" id="PS50112">
    <property type="entry name" value="PAS"/>
    <property type="match status" value="7"/>
</dbReference>
<proteinExistence type="predicted"/>
<evidence type="ECO:0000313" key="12">
    <source>
        <dbReference type="EMBL" id="AFY81154.1"/>
    </source>
</evidence>
<dbReference type="InterPro" id="IPR004358">
    <property type="entry name" value="Sig_transdc_His_kin-like_C"/>
</dbReference>
<dbReference type="InterPro" id="IPR003018">
    <property type="entry name" value="GAF"/>
</dbReference>
<feature type="domain" description="PAC" evidence="11">
    <location>
        <begin position="227"/>
        <end position="279"/>
    </location>
</feature>
<dbReference type="InterPro" id="IPR013767">
    <property type="entry name" value="PAS_fold"/>
</dbReference>
<dbReference type="InParanoid" id="K9TGK2"/>
<dbReference type="InterPro" id="IPR001610">
    <property type="entry name" value="PAC"/>
</dbReference>
<dbReference type="PANTHER" id="PTHR43304">
    <property type="entry name" value="PHYTOCHROME-LIKE PROTEIN CPH1"/>
    <property type="match status" value="1"/>
</dbReference>
<keyword evidence="13" id="KW-1185">Reference proteome</keyword>
<feature type="domain" description="PAS" evidence="10">
    <location>
        <begin position="950"/>
        <end position="1006"/>
    </location>
</feature>
<dbReference type="InterPro" id="IPR005467">
    <property type="entry name" value="His_kinase_dom"/>
</dbReference>
<feature type="domain" description="PAS" evidence="10">
    <location>
        <begin position="574"/>
        <end position="646"/>
    </location>
</feature>
<dbReference type="EC" id="2.7.13.3" evidence="2"/>
<dbReference type="PANTHER" id="PTHR43304:SF1">
    <property type="entry name" value="PAC DOMAIN-CONTAINING PROTEIN"/>
    <property type="match status" value="1"/>
</dbReference>
<dbReference type="SMART" id="SM00065">
    <property type="entry name" value="GAF"/>
    <property type="match status" value="1"/>
</dbReference>
<dbReference type="Pfam" id="PF02518">
    <property type="entry name" value="HATPase_c"/>
    <property type="match status" value="1"/>
</dbReference>
<evidence type="ECO:0000259" key="11">
    <source>
        <dbReference type="PROSITE" id="PS50113"/>
    </source>
</evidence>
<dbReference type="eggNOG" id="COG4191">
    <property type="taxonomic scope" value="Bacteria"/>
</dbReference>
<evidence type="ECO:0000256" key="7">
    <source>
        <dbReference type="SAM" id="Coils"/>
    </source>
</evidence>
<dbReference type="SMART" id="SM00086">
    <property type="entry name" value="PAC"/>
    <property type="match status" value="6"/>
</dbReference>
<dbReference type="Gene3D" id="3.30.450.20">
    <property type="entry name" value="PAS domain"/>
    <property type="match status" value="8"/>
</dbReference>
<reference evidence="12 13" key="1">
    <citation type="submission" date="2012-06" db="EMBL/GenBank/DDBJ databases">
        <title>Finished chromosome of genome of Oscillatoria acuminata PCC 6304.</title>
        <authorList>
            <consortium name="US DOE Joint Genome Institute"/>
            <person name="Gugger M."/>
            <person name="Coursin T."/>
            <person name="Rippka R."/>
            <person name="Tandeau De Marsac N."/>
            <person name="Huntemann M."/>
            <person name="Wei C.-L."/>
            <person name="Han J."/>
            <person name="Detter J.C."/>
            <person name="Han C."/>
            <person name="Tapia R."/>
            <person name="Davenport K."/>
            <person name="Daligault H."/>
            <person name="Erkkila T."/>
            <person name="Gu W."/>
            <person name="Munk A.C.C."/>
            <person name="Teshima H."/>
            <person name="Xu Y."/>
            <person name="Chain P."/>
            <person name="Chen A."/>
            <person name="Krypides N."/>
            <person name="Mavromatis K."/>
            <person name="Markowitz V."/>
            <person name="Szeto E."/>
            <person name="Ivanova N."/>
            <person name="Mikhailova N."/>
            <person name="Ovchinnikova G."/>
            <person name="Pagani I."/>
            <person name="Pati A."/>
            <person name="Goodwin L."/>
            <person name="Peters L."/>
            <person name="Pitluck S."/>
            <person name="Woyke T."/>
            <person name="Kerfeld C."/>
        </authorList>
    </citation>
    <scope>NUCLEOTIDE SEQUENCE [LARGE SCALE GENOMIC DNA]</scope>
    <source>
        <strain evidence="12 13">PCC 6304</strain>
    </source>
</reference>
<dbReference type="GO" id="GO:0000155">
    <property type="term" value="F:phosphorelay sensor kinase activity"/>
    <property type="evidence" value="ECO:0007669"/>
    <property type="project" value="InterPro"/>
</dbReference>
<dbReference type="Pfam" id="PF08448">
    <property type="entry name" value="PAS_4"/>
    <property type="match status" value="2"/>
</dbReference>
<evidence type="ECO:0000259" key="9">
    <source>
        <dbReference type="PROSITE" id="PS50109"/>
    </source>
</evidence>
<feature type="domain" description="PAS" evidence="10">
    <location>
        <begin position="319"/>
        <end position="394"/>
    </location>
</feature>
<keyword evidence="6" id="KW-0902">Two-component regulatory system</keyword>
<gene>
    <name evidence="12" type="ORF">Oscil6304_1449</name>
</gene>
<dbReference type="InterPro" id="IPR000700">
    <property type="entry name" value="PAS-assoc_C"/>
</dbReference>
<feature type="domain" description="PAS" evidence="10">
    <location>
        <begin position="450"/>
        <end position="523"/>
    </location>
</feature>
<keyword evidence="3" id="KW-0597">Phosphoprotein</keyword>
<organism evidence="12 13">
    <name type="scientific">Oscillatoria acuminata PCC 6304</name>
    <dbReference type="NCBI Taxonomy" id="56110"/>
    <lineage>
        <taxon>Bacteria</taxon>
        <taxon>Bacillati</taxon>
        <taxon>Cyanobacteriota</taxon>
        <taxon>Cyanophyceae</taxon>
        <taxon>Oscillatoriophycideae</taxon>
        <taxon>Oscillatoriales</taxon>
        <taxon>Oscillatoriaceae</taxon>
        <taxon>Oscillatoria</taxon>
    </lineage>
</organism>
<evidence type="ECO:0000256" key="2">
    <source>
        <dbReference type="ARBA" id="ARBA00012438"/>
    </source>
</evidence>
<dbReference type="GO" id="GO:0006355">
    <property type="term" value="P:regulation of DNA-templated transcription"/>
    <property type="evidence" value="ECO:0007669"/>
    <property type="project" value="InterPro"/>
</dbReference>
<feature type="domain" description="PAC" evidence="11">
    <location>
        <begin position="648"/>
        <end position="700"/>
    </location>
</feature>
<dbReference type="InterPro" id="IPR003661">
    <property type="entry name" value="HisK_dim/P_dom"/>
</dbReference>
<dbReference type="InterPro" id="IPR013656">
    <property type="entry name" value="PAS_4"/>
</dbReference>
<dbReference type="SUPFAM" id="SSF55781">
    <property type="entry name" value="GAF domain-like"/>
    <property type="match status" value="1"/>
</dbReference>
<keyword evidence="7" id="KW-0175">Coiled coil</keyword>
<dbReference type="PATRIC" id="fig|56110.3.peg.1743"/>
<evidence type="ECO:0000313" key="13">
    <source>
        <dbReference type="Proteomes" id="UP000010367"/>
    </source>
</evidence>
<dbReference type="OrthoDB" id="442746at2"/>
<feature type="domain" description="PAS" evidence="10">
    <location>
        <begin position="154"/>
        <end position="224"/>
    </location>
</feature>
<dbReference type="FunCoup" id="K9TGK2">
    <property type="interactions" value="168"/>
</dbReference>
<dbReference type="InterPro" id="IPR029016">
    <property type="entry name" value="GAF-like_dom_sf"/>
</dbReference>
<feature type="domain" description="PAC" evidence="11">
    <location>
        <begin position="776"/>
        <end position="828"/>
    </location>
</feature>
<feature type="coiled-coil region" evidence="7">
    <location>
        <begin position="1248"/>
        <end position="1285"/>
    </location>
</feature>
<evidence type="ECO:0000256" key="1">
    <source>
        <dbReference type="ARBA" id="ARBA00000085"/>
    </source>
</evidence>
<keyword evidence="4" id="KW-0808">Transferase</keyword>
<dbReference type="InterPro" id="IPR013655">
    <property type="entry name" value="PAS_fold_3"/>
</dbReference>
<dbReference type="Gene3D" id="1.10.287.130">
    <property type="match status" value="1"/>
</dbReference>
<name>K9TGK2_9CYAN</name>
<dbReference type="SUPFAM" id="SSF55785">
    <property type="entry name" value="PYP-like sensor domain (PAS domain)"/>
    <property type="match status" value="8"/>
</dbReference>
<evidence type="ECO:0000256" key="5">
    <source>
        <dbReference type="ARBA" id="ARBA00022777"/>
    </source>
</evidence>
<dbReference type="PROSITE" id="PS50109">
    <property type="entry name" value="HIS_KIN"/>
    <property type="match status" value="1"/>
</dbReference>
<comment type="catalytic activity">
    <reaction evidence="1">
        <text>ATP + protein L-histidine = ADP + protein N-phospho-L-histidine.</text>
        <dbReference type="EC" id="2.7.13.3"/>
    </reaction>
</comment>
<dbReference type="Gene3D" id="2.10.70.100">
    <property type="match status" value="1"/>
</dbReference>
<evidence type="ECO:0000256" key="8">
    <source>
        <dbReference type="SAM" id="MobiDB-lite"/>
    </source>
</evidence>
<dbReference type="KEGG" id="oac:Oscil6304_1449"/>
<dbReference type="STRING" id="56110.Oscil6304_1449"/>
<dbReference type="SUPFAM" id="SSF55874">
    <property type="entry name" value="ATPase domain of HSP90 chaperone/DNA topoisomerase II/histidine kinase"/>
    <property type="match status" value="1"/>
</dbReference>
<dbReference type="Pfam" id="PF01590">
    <property type="entry name" value="GAF"/>
    <property type="match status" value="1"/>
</dbReference>
<dbReference type="InterPro" id="IPR052162">
    <property type="entry name" value="Sensor_kinase/Photoreceptor"/>
</dbReference>